<name>A0A4P5P660_9ENTE</name>
<dbReference type="PANTHER" id="PTHR37299:SF3">
    <property type="entry name" value="STAGE 0 SPORULATION PROTEIN A HOMOLOG"/>
    <property type="match status" value="1"/>
</dbReference>
<evidence type="ECO:0000256" key="5">
    <source>
        <dbReference type="PROSITE-ProRule" id="PRU00169"/>
    </source>
</evidence>
<dbReference type="InterPro" id="IPR011006">
    <property type="entry name" value="CheY-like_superfamily"/>
</dbReference>
<evidence type="ECO:0000259" key="6">
    <source>
        <dbReference type="PROSITE" id="PS50110"/>
    </source>
</evidence>
<dbReference type="RefSeq" id="WP_146621834.1">
    <property type="nucleotide sequence ID" value="NZ_BJCC01000010.1"/>
</dbReference>
<keyword evidence="2" id="KW-0902">Two-component regulatory system</keyword>
<dbReference type="GO" id="GO:0000156">
    <property type="term" value="F:phosphorelay response regulator activity"/>
    <property type="evidence" value="ECO:0007669"/>
    <property type="project" value="InterPro"/>
</dbReference>
<keyword evidence="8" id="KW-0238">DNA-binding</keyword>
<proteinExistence type="predicted"/>
<sequence>MVPIYICDDVKETRDYLKSILSNLIMIHAYDMEIVLVTGDPEAVIQHRESHHLRSIYFFDVDLADERYNGFTLAKQIRELDTRGFLIFITTHEELIFETFKYRLEAMSYLYKDRPEKLNKQIKECLEEVHHLLLKEDGEMRRYYTVKVADSSYQIPIDEILFFETVGSHRVVLHTENRLLEFRGELKKIEQQLPKDFVKIHRSYIIQKEKIVQVNYSDNTVIMKDGSVCLMSRIGKKLLKQLFES</sequence>
<dbReference type="EMBL" id="BJCC01000010">
    <property type="protein sequence ID" value="GCF93375.1"/>
    <property type="molecule type" value="Genomic_DNA"/>
</dbReference>
<keyword evidence="1" id="KW-0963">Cytoplasm</keyword>
<dbReference type="Pfam" id="PF00072">
    <property type="entry name" value="Response_reg"/>
    <property type="match status" value="1"/>
</dbReference>
<gene>
    <name evidence="8" type="ORF">NRIC_12660</name>
</gene>
<evidence type="ECO:0000313" key="9">
    <source>
        <dbReference type="Proteomes" id="UP000290567"/>
    </source>
</evidence>
<dbReference type="AlphaFoldDB" id="A0A4P5P660"/>
<keyword evidence="9" id="KW-1185">Reference proteome</keyword>
<dbReference type="InterPro" id="IPR046947">
    <property type="entry name" value="LytR-like"/>
</dbReference>
<dbReference type="Gene3D" id="3.40.50.2300">
    <property type="match status" value="1"/>
</dbReference>
<dbReference type="PROSITE" id="PS50110">
    <property type="entry name" value="RESPONSE_REGULATORY"/>
    <property type="match status" value="1"/>
</dbReference>
<comment type="caution">
    <text evidence="8">The sequence shown here is derived from an EMBL/GenBank/DDBJ whole genome shotgun (WGS) entry which is preliminary data.</text>
</comment>
<dbReference type="GO" id="GO:0003677">
    <property type="term" value="F:DNA binding"/>
    <property type="evidence" value="ECO:0007669"/>
    <property type="project" value="UniProtKB-KW"/>
</dbReference>
<dbReference type="Proteomes" id="UP000290567">
    <property type="component" value="Unassembled WGS sequence"/>
</dbReference>
<dbReference type="OrthoDB" id="9808614at2"/>
<feature type="domain" description="HTH LytTR-type" evidence="7">
    <location>
        <begin position="144"/>
        <end position="245"/>
    </location>
</feature>
<keyword evidence="3" id="KW-0010">Activator</keyword>
<feature type="domain" description="Response regulatory" evidence="6">
    <location>
        <begin position="3"/>
        <end position="127"/>
    </location>
</feature>
<keyword evidence="5" id="KW-0597">Phosphoprotein</keyword>
<accession>A0A4P5P660</accession>
<dbReference type="Pfam" id="PF04397">
    <property type="entry name" value="LytTR"/>
    <property type="match status" value="1"/>
</dbReference>
<comment type="function">
    <text evidence="4">Required for high-level post-exponential phase expression of a series of secreted proteins.</text>
</comment>
<evidence type="ECO:0000259" key="7">
    <source>
        <dbReference type="PROSITE" id="PS50930"/>
    </source>
</evidence>
<dbReference type="PROSITE" id="PS50930">
    <property type="entry name" value="HTH_LYTTR"/>
    <property type="match status" value="1"/>
</dbReference>
<dbReference type="SUPFAM" id="SSF52172">
    <property type="entry name" value="CheY-like"/>
    <property type="match status" value="1"/>
</dbReference>
<dbReference type="InterPro" id="IPR007492">
    <property type="entry name" value="LytTR_DNA-bd_dom"/>
</dbReference>
<evidence type="ECO:0000256" key="1">
    <source>
        <dbReference type="ARBA" id="ARBA00022490"/>
    </source>
</evidence>
<dbReference type="Gene3D" id="2.40.50.1020">
    <property type="entry name" value="LytTr DNA-binding domain"/>
    <property type="match status" value="1"/>
</dbReference>
<evidence type="ECO:0000256" key="4">
    <source>
        <dbReference type="ARBA" id="ARBA00037164"/>
    </source>
</evidence>
<evidence type="ECO:0000256" key="3">
    <source>
        <dbReference type="ARBA" id="ARBA00023159"/>
    </source>
</evidence>
<feature type="modified residue" description="4-aspartylphosphate" evidence="5">
    <location>
        <position position="60"/>
    </location>
</feature>
<dbReference type="SMART" id="SM00850">
    <property type="entry name" value="LytTR"/>
    <property type="match status" value="1"/>
</dbReference>
<organism evidence="8 9">
    <name type="scientific">Enterococcus florum</name>
    <dbReference type="NCBI Taxonomy" id="2480627"/>
    <lineage>
        <taxon>Bacteria</taxon>
        <taxon>Bacillati</taxon>
        <taxon>Bacillota</taxon>
        <taxon>Bacilli</taxon>
        <taxon>Lactobacillales</taxon>
        <taxon>Enterococcaceae</taxon>
        <taxon>Enterococcus</taxon>
    </lineage>
</organism>
<dbReference type="InterPro" id="IPR001789">
    <property type="entry name" value="Sig_transdc_resp-reg_receiver"/>
</dbReference>
<reference evidence="9" key="1">
    <citation type="submission" date="2019-02" db="EMBL/GenBank/DDBJ databases">
        <title>Draft genome sequence of Enterococcus sp. Gos25-1.</title>
        <authorList>
            <person name="Tanaka N."/>
            <person name="Shiwa Y."/>
            <person name="Fujita N."/>
        </authorList>
    </citation>
    <scope>NUCLEOTIDE SEQUENCE [LARGE SCALE GENOMIC DNA]</scope>
    <source>
        <strain evidence="9">Gos25-1</strain>
    </source>
</reference>
<evidence type="ECO:0000256" key="2">
    <source>
        <dbReference type="ARBA" id="ARBA00023012"/>
    </source>
</evidence>
<dbReference type="PANTHER" id="PTHR37299">
    <property type="entry name" value="TRANSCRIPTIONAL REGULATOR-RELATED"/>
    <property type="match status" value="1"/>
</dbReference>
<protein>
    <submittedName>
        <fullName evidence="8">DNA-binding response regulator</fullName>
    </submittedName>
</protein>
<evidence type="ECO:0000313" key="8">
    <source>
        <dbReference type="EMBL" id="GCF93375.1"/>
    </source>
</evidence>